<feature type="region of interest" description="Disordered" evidence="1">
    <location>
        <begin position="29"/>
        <end position="60"/>
    </location>
</feature>
<reference evidence="3 4" key="1">
    <citation type="journal article" date="2019" name="Nat. Ecol. Evol.">
        <title>Megaphylogeny resolves global patterns of mushroom evolution.</title>
        <authorList>
            <person name="Varga T."/>
            <person name="Krizsan K."/>
            <person name="Foldi C."/>
            <person name="Dima B."/>
            <person name="Sanchez-Garcia M."/>
            <person name="Sanchez-Ramirez S."/>
            <person name="Szollosi G.J."/>
            <person name="Szarkandi J.G."/>
            <person name="Papp V."/>
            <person name="Albert L."/>
            <person name="Andreopoulos W."/>
            <person name="Angelini C."/>
            <person name="Antonin V."/>
            <person name="Barry K.W."/>
            <person name="Bougher N.L."/>
            <person name="Buchanan P."/>
            <person name="Buyck B."/>
            <person name="Bense V."/>
            <person name="Catcheside P."/>
            <person name="Chovatia M."/>
            <person name="Cooper J."/>
            <person name="Damon W."/>
            <person name="Desjardin D."/>
            <person name="Finy P."/>
            <person name="Geml J."/>
            <person name="Haridas S."/>
            <person name="Hughes K."/>
            <person name="Justo A."/>
            <person name="Karasinski D."/>
            <person name="Kautmanova I."/>
            <person name="Kiss B."/>
            <person name="Kocsube S."/>
            <person name="Kotiranta H."/>
            <person name="LaButti K.M."/>
            <person name="Lechner B.E."/>
            <person name="Liimatainen K."/>
            <person name="Lipzen A."/>
            <person name="Lukacs Z."/>
            <person name="Mihaltcheva S."/>
            <person name="Morgado L.N."/>
            <person name="Niskanen T."/>
            <person name="Noordeloos M.E."/>
            <person name="Ohm R.A."/>
            <person name="Ortiz-Santana B."/>
            <person name="Ovrebo C."/>
            <person name="Racz N."/>
            <person name="Riley R."/>
            <person name="Savchenko A."/>
            <person name="Shiryaev A."/>
            <person name="Soop K."/>
            <person name="Spirin V."/>
            <person name="Szebenyi C."/>
            <person name="Tomsovsky M."/>
            <person name="Tulloss R.E."/>
            <person name="Uehling J."/>
            <person name="Grigoriev I.V."/>
            <person name="Vagvolgyi C."/>
            <person name="Papp T."/>
            <person name="Martin F.M."/>
            <person name="Miettinen O."/>
            <person name="Hibbett D.S."/>
            <person name="Nagy L.G."/>
        </authorList>
    </citation>
    <scope>NUCLEOTIDE SEQUENCE [LARGE SCALE GENOMIC DNA]</scope>
    <source>
        <strain evidence="3 4">FP101781</strain>
    </source>
</reference>
<protein>
    <submittedName>
        <fullName evidence="3">Uncharacterized protein</fullName>
    </submittedName>
</protein>
<dbReference type="AlphaFoldDB" id="A0A4Y7SV47"/>
<evidence type="ECO:0000256" key="1">
    <source>
        <dbReference type="SAM" id="MobiDB-lite"/>
    </source>
</evidence>
<keyword evidence="4" id="KW-1185">Reference proteome</keyword>
<feature type="region of interest" description="Disordered" evidence="1">
    <location>
        <begin position="317"/>
        <end position="342"/>
    </location>
</feature>
<feature type="compositionally biased region" description="Polar residues" evidence="1">
    <location>
        <begin position="29"/>
        <end position="42"/>
    </location>
</feature>
<feature type="compositionally biased region" description="Basic and acidic residues" evidence="1">
    <location>
        <begin position="50"/>
        <end position="60"/>
    </location>
</feature>
<gene>
    <name evidence="3" type="ORF">FA13DRAFT_1713840</name>
</gene>
<feature type="chain" id="PRO_5021474158" evidence="2">
    <location>
        <begin position="17"/>
        <end position="592"/>
    </location>
</feature>
<keyword evidence="2" id="KW-0732">Signal</keyword>
<evidence type="ECO:0000313" key="3">
    <source>
        <dbReference type="EMBL" id="TEB25591.1"/>
    </source>
</evidence>
<sequence length="592" mass="66247">MWASVVGVLLLAGALHAPFLPSSPRIRTAFTSAPSQGRSPRQTRVPEPQYTRDRPSPMRQDIRLPLRQTLPLQGCSLSLPDRLMNAHWHAQATQIENEGEEHCDALHDREKLLSLRLLSRQMHPAKNKSSKAKPKPKVQPLQSRRSKRAEKVTAAHPDNIESFPAPPRLSIQPSQLKFLMICSVYLRQAQAEGQDEEFLDQFFNRVYHPRWPIPCHEFFCEEAAEHAKGVLFKMVRKELFWLLPFAGSVAMNMTWEEFVVLGERGLSRDKGFGEELERIRLVLRGRRGPNNLTFIQNPWGFGLLAYVRATQTTSANPLRARTSPVQFTPPGALSHKAARKGNGIKDSGENVTHWWLSVATRNVYYQGQNCEGLPMRMTSWFPLGCGNIRPPSDHGKVRLCTAPACGLLNTADSHSNVSIVAAYATSLHRRLPGMLGLPDGKYRKECATRVDRNEEKGIWCGGNLGTKDVPSTYGADRNSVPLDRPLDQENAVGGQIDDHQTSLVPNNKQSYSPNFDVHDVQRVASHASPQQGLHVGVVQSGPTGAHSLVRLHHTGPRRLAPWHNVYTQLDANEYRMSLLNLKLTKGLCGNLR</sequence>
<feature type="compositionally biased region" description="Basic residues" evidence="1">
    <location>
        <begin position="123"/>
        <end position="136"/>
    </location>
</feature>
<dbReference type="EMBL" id="QPFP01000055">
    <property type="protein sequence ID" value="TEB25591.1"/>
    <property type="molecule type" value="Genomic_DNA"/>
</dbReference>
<accession>A0A4Y7SV47</accession>
<name>A0A4Y7SV47_COPMI</name>
<evidence type="ECO:0000313" key="4">
    <source>
        <dbReference type="Proteomes" id="UP000298030"/>
    </source>
</evidence>
<proteinExistence type="predicted"/>
<organism evidence="3 4">
    <name type="scientific">Coprinellus micaceus</name>
    <name type="common">Glistening ink-cap mushroom</name>
    <name type="synonym">Coprinus micaceus</name>
    <dbReference type="NCBI Taxonomy" id="71717"/>
    <lineage>
        <taxon>Eukaryota</taxon>
        <taxon>Fungi</taxon>
        <taxon>Dikarya</taxon>
        <taxon>Basidiomycota</taxon>
        <taxon>Agaricomycotina</taxon>
        <taxon>Agaricomycetes</taxon>
        <taxon>Agaricomycetidae</taxon>
        <taxon>Agaricales</taxon>
        <taxon>Agaricineae</taxon>
        <taxon>Psathyrellaceae</taxon>
        <taxon>Coprinellus</taxon>
    </lineage>
</organism>
<dbReference type="Proteomes" id="UP000298030">
    <property type="component" value="Unassembled WGS sequence"/>
</dbReference>
<comment type="caution">
    <text evidence="3">The sequence shown here is derived from an EMBL/GenBank/DDBJ whole genome shotgun (WGS) entry which is preliminary data.</text>
</comment>
<evidence type="ECO:0000256" key="2">
    <source>
        <dbReference type="SAM" id="SignalP"/>
    </source>
</evidence>
<feature type="signal peptide" evidence="2">
    <location>
        <begin position="1"/>
        <end position="16"/>
    </location>
</feature>
<feature type="region of interest" description="Disordered" evidence="1">
    <location>
        <begin position="122"/>
        <end position="167"/>
    </location>
</feature>